<evidence type="ECO:0000313" key="2">
    <source>
        <dbReference type="Proteomes" id="UP000627292"/>
    </source>
</evidence>
<evidence type="ECO:0000313" key="1">
    <source>
        <dbReference type="EMBL" id="GGH78101.1"/>
    </source>
</evidence>
<organism evidence="1 2">
    <name type="scientific">Filimonas zeae</name>
    <dbReference type="NCBI Taxonomy" id="1737353"/>
    <lineage>
        <taxon>Bacteria</taxon>
        <taxon>Pseudomonadati</taxon>
        <taxon>Bacteroidota</taxon>
        <taxon>Chitinophagia</taxon>
        <taxon>Chitinophagales</taxon>
        <taxon>Chitinophagaceae</taxon>
        <taxon>Filimonas</taxon>
    </lineage>
</organism>
<proteinExistence type="predicted"/>
<comment type="caution">
    <text evidence="1">The sequence shown here is derived from an EMBL/GenBank/DDBJ whole genome shotgun (WGS) entry which is preliminary data.</text>
</comment>
<accession>A0A917J2G1</accession>
<dbReference type="AlphaFoldDB" id="A0A917J2G1"/>
<sequence length="385" mass="40816">MSVKTVNQLKSLFKNGDKPNQQAFYDFMDSYRHVNDKIAGTDLNDELYNIISSMPPANAYNQLLAMVQTKATPADIVAAITAAGGSTLAPLSGGKVPVVYLPDSLGADAYMDQTFTTNIAVGGIAAGTVISSGTRLNTIVRNLLTTVYNPDITAPAFTLSHNATPYRKIDSTVNVLLTFNFDRGNVQSGWSNTSQGARAGDATGYTFMNADNVAYSGQPQAGNQYTVNNYTVLQGLNVFKSKVAYVAGIQPLNSNGDSFGSPLAAGESPVQSTSFEGVYPLLGTTAAITTATEQTLVSMLTATGIELNLVAESGGNKQTFWIPAVWLAARSLKSVQYFNTVSNTYDGANKAGDFLASDATVGGVSYKRYVNQTSDRGALKIRLAF</sequence>
<dbReference type="RefSeq" id="WP_188956683.1">
    <property type="nucleotide sequence ID" value="NZ_BMIB01000004.1"/>
</dbReference>
<name>A0A917J2G1_9BACT</name>
<gene>
    <name evidence="1" type="ORF">GCM10011379_45470</name>
</gene>
<protein>
    <submittedName>
        <fullName evidence="1">Uncharacterized protein</fullName>
    </submittedName>
</protein>
<dbReference type="Proteomes" id="UP000627292">
    <property type="component" value="Unassembled WGS sequence"/>
</dbReference>
<reference evidence="1" key="2">
    <citation type="submission" date="2020-09" db="EMBL/GenBank/DDBJ databases">
        <authorList>
            <person name="Sun Q."/>
            <person name="Zhou Y."/>
        </authorList>
    </citation>
    <scope>NUCLEOTIDE SEQUENCE</scope>
    <source>
        <strain evidence="1">CGMCC 1.15290</strain>
    </source>
</reference>
<reference evidence="1" key="1">
    <citation type="journal article" date="2014" name="Int. J. Syst. Evol. Microbiol.">
        <title>Complete genome sequence of Corynebacterium casei LMG S-19264T (=DSM 44701T), isolated from a smear-ripened cheese.</title>
        <authorList>
            <consortium name="US DOE Joint Genome Institute (JGI-PGF)"/>
            <person name="Walter F."/>
            <person name="Albersmeier A."/>
            <person name="Kalinowski J."/>
            <person name="Ruckert C."/>
        </authorList>
    </citation>
    <scope>NUCLEOTIDE SEQUENCE</scope>
    <source>
        <strain evidence="1">CGMCC 1.15290</strain>
    </source>
</reference>
<dbReference type="EMBL" id="BMIB01000004">
    <property type="protein sequence ID" value="GGH78101.1"/>
    <property type="molecule type" value="Genomic_DNA"/>
</dbReference>
<keyword evidence="2" id="KW-1185">Reference proteome</keyword>